<evidence type="ECO:0000313" key="11">
    <source>
        <dbReference type="Proteomes" id="UP000252015"/>
    </source>
</evidence>
<feature type="binding site" evidence="8">
    <location>
        <position position="95"/>
    </location>
    <ligand>
        <name>phosphate</name>
        <dbReference type="ChEBI" id="CHEBI:43474"/>
    </ligand>
</feature>
<accession>A0A1E3TI22</accession>
<dbReference type="CDD" id="cd13565">
    <property type="entry name" value="PBP2_PstS"/>
    <property type="match status" value="1"/>
</dbReference>
<evidence type="ECO:0000256" key="7">
    <source>
        <dbReference type="PIRNR" id="PIRNR002756"/>
    </source>
</evidence>
<proteinExistence type="inferred from homology"/>
<dbReference type="GO" id="GO:0042301">
    <property type="term" value="F:phosphate ion binding"/>
    <property type="evidence" value="ECO:0007669"/>
    <property type="project" value="InterPro"/>
</dbReference>
<comment type="similarity">
    <text evidence="1 7">Belongs to the PstS family.</text>
</comment>
<keyword evidence="5" id="KW-0564">Palmitate</keyword>
<name>A0A1E3TI22_MYCSH</name>
<dbReference type="EMBL" id="UEGW01000001">
    <property type="protein sequence ID" value="SRX93660.1"/>
    <property type="molecule type" value="Genomic_DNA"/>
</dbReference>
<feature type="binding site" evidence="8">
    <location>
        <begin position="65"/>
        <end position="67"/>
    </location>
    <ligand>
        <name>phosphate</name>
        <dbReference type="ChEBI" id="CHEBI:43474"/>
    </ligand>
</feature>
<keyword evidence="6" id="KW-0449">Lipoprotein</keyword>
<dbReference type="GO" id="GO:0043190">
    <property type="term" value="C:ATP-binding cassette (ABC) transporter complex"/>
    <property type="evidence" value="ECO:0007669"/>
    <property type="project" value="InterPro"/>
</dbReference>
<evidence type="ECO:0000256" key="4">
    <source>
        <dbReference type="ARBA" id="ARBA00022729"/>
    </source>
</evidence>
<dbReference type="InterPro" id="IPR024370">
    <property type="entry name" value="PBP_domain"/>
</dbReference>
<evidence type="ECO:0000256" key="6">
    <source>
        <dbReference type="ARBA" id="ARBA00023288"/>
    </source>
</evidence>
<dbReference type="Pfam" id="PF12849">
    <property type="entry name" value="PBP_like_2"/>
    <property type="match status" value="1"/>
</dbReference>
<dbReference type="STRING" id="29313.BHQ16_09935"/>
<evidence type="ECO:0000256" key="2">
    <source>
        <dbReference type="ARBA" id="ARBA00022448"/>
    </source>
</evidence>
<dbReference type="PANTHER" id="PTHR42996">
    <property type="entry name" value="PHOSPHATE-BINDING PROTEIN PSTS"/>
    <property type="match status" value="1"/>
</dbReference>
<dbReference type="PROSITE" id="PS51257">
    <property type="entry name" value="PROKAR_LIPOPROTEIN"/>
    <property type="match status" value="1"/>
</dbReference>
<sequence length="379" mass="38462">MKLNRFGTALGVMASGALVLSGCGNDNSANQGANQGAPTTSGSPGATASANVNCGGTKTLKASGSTAQANAMARFVNAFEEACSGQTLNYTANGSGAGINEFTGNQTDFAGSDVALKPEEATKAQERCGSPAWHLPTVFGPIAVTYNVKGVDKLVLDGPTAAKIFNGAITTWNDPAIAGLNQGTTLPDEPIHVVFRSDESGTTANFQEYLEAASDGAWGKGAGKTFNGGVGEGAKGNDGTSAAVKGTEGSITYNEWSFAQAQKLSMAQIVTSAGTEPVSISADSVGKTIAGATIKGEGNDLVLDTNSFYKPTQAGSYPIVLATYEIVCSKYPDPQVGTAVKAFLQAAIGPGQEGLADNGYIPIPDSFKSRLSTAVNAIS</sequence>
<dbReference type="SUPFAM" id="SSF53850">
    <property type="entry name" value="Periplasmic binding protein-like II"/>
    <property type="match status" value="1"/>
</dbReference>
<keyword evidence="11" id="KW-1185">Reference proteome</keyword>
<dbReference type="PANTHER" id="PTHR42996:SF1">
    <property type="entry name" value="PHOSPHATE-BINDING PROTEIN PSTS"/>
    <property type="match status" value="1"/>
</dbReference>
<dbReference type="InterPro" id="IPR005673">
    <property type="entry name" value="ABC_phos-bd_PstS"/>
</dbReference>
<evidence type="ECO:0000256" key="1">
    <source>
        <dbReference type="ARBA" id="ARBA00008725"/>
    </source>
</evidence>
<dbReference type="Gene3D" id="3.40.190.10">
    <property type="entry name" value="Periplasmic binding protein-like II"/>
    <property type="match status" value="2"/>
</dbReference>
<dbReference type="InterPro" id="IPR050962">
    <property type="entry name" value="Phosphate-bind_PstS"/>
</dbReference>
<evidence type="ECO:0000256" key="8">
    <source>
        <dbReference type="PIRSR" id="PIRSR002756-1"/>
    </source>
</evidence>
<protein>
    <recommendedName>
        <fullName evidence="7">Phosphate-binding protein</fullName>
    </recommendedName>
</protein>
<organism evidence="10 11">
    <name type="scientific">Mycobacterium shimoidei</name>
    <dbReference type="NCBI Taxonomy" id="29313"/>
    <lineage>
        <taxon>Bacteria</taxon>
        <taxon>Bacillati</taxon>
        <taxon>Actinomycetota</taxon>
        <taxon>Actinomycetes</taxon>
        <taxon>Mycobacteriales</taxon>
        <taxon>Mycobacteriaceae</taxon>
        <taxon>Mycobacterium</taxon>
    </lineage>
</organism>
<reference evidence="10 11" key="1">
    <citation type="submission" date="2018-05" db="EMBL/GenBank/DDBJ databases">
        <authorList>
            <consortium name="IHU Genomes"/>
        </authorList>
    </citation>
    <scope>NUCLEOTIDE SEQUENCE [LARGE SCALE GENOMIC DNA]</scope>
    <source>
        <strain evidence="10 11">P7336</strain>
    </source>
</reference>
<evidence type="ECO:0000256" key="3">
    <source>
        <dbReference type="ARBA" id="ARBA00022592"/>
    </source>
</evidence>
<dbReference type="GO" id="GO:0035435">
    <property type="term" value="P:phosphate ion transmembrane transport"/>
    <property type="evidence" value="ECO:0007669"/>
    <property type="project" value="InterPro"/>
</dbReference>
<keyword evidence="4" id="KW-0732">Signal</keyword>
<feature type="binding site" evidence="8">
    <location>
        <begin position="200"/>
        <end position="202"/>
    </location>
    <ligand>
        <name>phosphate</name>
        <dbReference type="ChEBI" id="CHEBI:43474"/>
    </ligand>
</feature>
<dbReference type="OrthoDB" id="9801510at2"/>
<evidence type="ECO:0000313" key="10">
    <source>
        <dbReference type="EMBL" id="SRX93660.1"/>
    </source>
</evidence>
<dbReference type="NCBIfam" id="TIGR00975">
    <property type="entry name" value="3a0107s03"/>
    <property type="match status" value="1"/>
</dbReference>
<keyword evidence="3 7" id="KW-0592">Phosphate transport</keyword>
<dbReference type="Proteomes" id="UP000252015">
    <property type="component" value="Unassembled WGS sequence"/>
</dbReference>
<dbReference type="PIRSF" id="PIRSF002756">
    <property type="entry name" value="PstS"/>
    <property type="match status" value="1"/>
</dbReference>
<feature type="domain" description="PBP" evidence="9">
    <location>
        <begin position="58"/>
        <end position="345"/>
    </location>
</feature>
<dbReference type="AlphaFoldDB" id="A0A1E3TI22"/>
<dbReference type="RefSeq" id="WP_069395878.1">
    <property type="nucleotide sequence ID" value="NZ_JACKUN010000040.1"/>
</dbReference>
<gene>
    <name evidence="10" type="ORF">MSP7336_01903</name>
</gene>
<feature type="binding site" evidence="8">
    <location>
        <position position="113"/>
    </location>
    <ligand>
        <name>phosphate</name>
        <dbReference type="ChEBI" id="CHEBI:43474"/>
    </ligand>
</feature>
<evidence type="ECO:0000259" key="9">
    <source>
        <dbReference type="Pfam" id="PF12849"/>
    </source>
</evidence>
<evidence type="ECO:0000256" key="5">
    <source>
        <dbReference type="ARBA" id="ARBA00023139"/>
    </source>
</evidence>
<keyword evidence="2 7" id="KW-0813">Transport</keyword>